<proteinExistence type="predicted"/>
<evidence type="ECO:0000313" key="4">
    <source>
        <dbReference type="Proteomes" id="UP000317778"/>
    </source>
</evidence>
<dbReference type="GO" id="GO:0008832">
    <property type="term" value="F:dGTPase activity"/>
    <property type="evidence" value="ECO:0007669"/>
    <property type="project" value="TreeGrafter"/>
</dbReference>
<protein>
    <submittedName>
        <fullName evidence="3">Deoxyguanosinetriphosphate triphosphohydrolase</fullName>
    </submittedName>
</protein>
<evidence type="ECO:0000256" key="1">
    <source>
        <dbReference type="ARBA" id="ARBA00022801"/>
    </source>
</evidence>
<dbReference type="GO" id="GO:0006203">
    <property type="term" value="P:dGTP catabolic process"/>
    <property type="evidence" value="ECO:0007669"/>
    <property type="project" value="TreeGrafter"/>
</dbReference>
<dbReference type="SUPFAM" id="SSF109604">
    <property type="entry name" value="HD-domain/PDEase-like"/>
    <property type="match status" value="1"/>
</dbReference>
<dbReference type="SMART" id="SM00471">
    <property type="entry name" value="HDc"/>
    <property type="match status" value="1"/>
</dbReference>
<dbReference type="PANTHER" id="PTHR11373">
    <property type="entry name" value="DEOXYNUCLEOSIDE TRIPHOSPHATE TRIPHOSPHOHYDROLASE"/>
    <property type="match status" value="1"/>
</dbReference>
<feature type="domain" description="HD" evidence="2">
    <location>
        <begin position="78"/>
        <end position="220"/>
    </location>
</feature>
<dbReference type="InterPro" id="IPR006674">
    <property type="entry name" value="HD_domain"/>
</dbReference>
<reference evidence="3 4" key="1">
    <citation type="submission" date="2017-06" db="EMBL/GenBank/DDBJ databases">
        <title>Novel microbial phyla capable of carbon fixation and sulfur reduction in deep-sea sediments.</title>
        <authorList>
            <person name="Huang J."/>
            <person name="Baker B."/>
            <person name="Wang Y."/>
        </authorList>
    </citation>
    <scope>NUCLEOTIDE SEQUENCE [LARGE SCALE GENOMIC DNA]</scope>
    <source>
        <strain evidence="3">B3_TA06</strain>
    </source>
</reference>
<gene>
    <name evidence="3" type="ORF">CEE36_08115</name>
</gene>
<dbReference type="EMBL" id="NJBO01000013">
    <property type="protein sequence ID" value="TKJ41408.1"/>
    <property type="molecule type" value="Genomic_DNA"/>
</dbReference>
<organism evidence="3 4">
    <name type="scientific">candidate division TA06 bacterium B3_TA06</name>
    <dbReference type="NCBI Taxonomy" id="2012487"/>
    <lineage>
        <taxon>Bacteria</taxon>
        <taxon>Bacteria division TA06</taxon>
    </lineage>
</organism>
<keyword evidence="1 3" id="KW-0378">Hydrolase</keyword>
<accession>A0A532V2L7</accession>
<dbReference type="InterPro" id="IPR003607">
    <property type="entry name" value="HD/PDEase_dom"/>
</dbReference>
<comment type="caution">
    <text evidence="3">The sequence shown here is derived from an EMBL/GenBank/DDBJ whole genome shotgun (WGS) entry which is preliminary data.</text>
</comment>
<dbReference type="Proteomes" id="UP000317778">
    <property type="component" value="Unassembled WGS sequence"/>
</dbReference>
<sequence length="383" mass="43638">MSQSIRERREELEGKIFFHPYATLSANSKGRLSPEPPDPVRTVFERDTHRILYSLSFRRLRHKTQVFLLPENDHIATRMEHALYVASISTTIARALGLNSDLVNAIALGHDLGHAPFGHEGEKALNEVVEPYGLRFEHELHSLRTVDHLAKLIGKQEAGLNLSFEVRDGVVSHLGETAEPLVEPDFEKAPSRLYETRRGIDKPVTLEGCIVRIVDRVAYLGRDLEDALRAHLIKEEDVPQVVRKTLGTNNGRIIGTLVEDLIEGNEEHPRSIGFSPKINSAVRSLYRFNYDRVYLHPRVAKHHENVHGIIRLLFERLHEYLVKGGYEEGDKPSVFTQLDYFVRYTSCEQGADPAQVVMDFVSGMTDNYAVRCFEELYIPRGIR</sequence>
<dbReference type="AlphaFoldDB" id="A0A532V2L7"/>
<dbReference type="PROSITE" id="PS51831">
    <property type="entry name" value="HD"/>
    <property type="match status" value="1"/>
</dbReference>
<evidence type="ECO:0000313" key="3">
    <source>
        <dbReference type="EMBL" id="TKJ41408.1"/>
    </source>
</evidence>
<dbReference type="InterPro" id="IPR026875">
    <property type="entry name" value="PHydrolase_assoc_dom"/>
</dbReference>
<dbReference type="CDD" id="cd00077">
    <property type="entry name" value="HDc"/>
    <property type="match status" value="1"/>
</dbReference>
<dbReference type="Pfam" id="PF01966">
    <property type="entry name" value="HD"/>
    <property type="match status" value="1"/>
</dbReference>
<name>A0A532V2L7_UNCT6</name>
<dbReference type="Pfam" id="PF13286">
    <property type="entry name" value="HD_assoc"/>
    <property type="match status" value="1"/>
</dbReference>
<dbReference type="PANTHER" id="PTHR11373:SF43">
    <property type="entry name" value="DEOXYGUANOSINETRIPHOSPHATE TRIPHOSPHOHYDROLASE-LIKE PROTEIN"/>
    <property type="match status" value="1"/>
</dbReference>
<dbReference type="InterPro" id="IPR050135">
    <property type="entry name" value="dGTPase-like"/>
</dbReference>
<dbReference type="Gene3D" id="1.10.3210.10">
    <property type="entry name" value="Hypothetical protein af1432"/>
    <property type="match status" value="1"/>
</dbReference>
<evidence type="ECO:0000259" key="2">
    <source>
        <dbReference type="PROSITE" id="PS51831"/>
    </source>
</evidence>